<comment type="caution">
    <text evidence="2">The sequence shown here is derived from an EMBL/GenBank/DDBJ whole genome shotgun (WGS) entry which is preliminary data.</text>
</comment>
<organism evidence="2 3">
    <name type="scientific">Henriciella mobilis</name>
    <dbReference type="NCBI Taxonomy" id="2305467"/>
    <lineage>
        <taxon>Bacteria</taxon>
        <taxon>Pseudomonadati</taxon>
        <taxon>Pseudomonadota</taxon>
        <taxon>Alphaproteobacteria</taxon>
        <taxon>Hyphomonadales</taxon>
        <taxon>Hyphomonadaceae</taxon>
        <taxon>Henriciella</taxon>
    </lineage>
</organism>
<accession>A0A399RAX1</accession>
<name>A0A399RAX1_9PROT</name>
<dbReference type="EMBL" id="QWFX01000016">
    <property type="protein sequence ID" value="RIJ26902.1"/>
    <property type="molecule type" value="Genomic_DNA"/>
</dbReference>
<gene>
    <name evidence="2" type="ORF">D1223_18405</name>
</gene>
<protein>
    <recommendedName>
        <fullName evidence="4">Flagellar assembly protein FliH/Type III secretion system HrpE domain-containing protein</fullName>
    </recommendedName>
</protein>
<evidence type="ECO:0000256" key="1">
    <source>
        <dbReference type="SAM" id="Coils"/>
    </source>
</evidence>
<reference evidence="2 3" key="1">
    <citation type="submission" date="2018-08" db="EMBL/GenBank/DDBJ databases">
        <title>Henriciella mobilis sp. nov., isolated from seawater.</title>
        <authorList>
            <person name="Cheng H."/>
            <person name="Wu Y.-H."/>
            <person name="Xu X.-W."/>
            <person name="Guo L.-L."/>
        </authorList>
    </citation>
    <scope>NUCLEOTIDE SEQUENCE [LARGE SCALE GENOMIC DNA]</scope>
    <source>
        <strain evidence="2 3">JN25</strain>
    </source>
</reference>
<dbReference type="AlphaFoldDB" id="A0A399RAX1"/>
<dbReference type="OrthoDB" id="7628610at2"/>
<proteinExistence type="predicted"/>
<dbReference type="Proteomes" id="UP000266385">
    <property type="component" value="Unassembled WGS sequence"/>
</dbReference>
<feature type="coiled-coil region" evidence="1">
    <location>
        <begin position="42"/>
        <end position="69"/>
    </location>
</feature>
<dbReference type="RefSeq" id="WP_119377795.1">
    <property type="nucleotide sequence ID" value="NZ_QWFX01000016.1"/>
</dbReference>
<keyword evidence="3" id="KW-1185">Reference proteome</keyword>
<keyword evidence="1" id="KW-0175">Coiled coil</keyword>
<evidence type="ECO:0000313" key="2">
    <source>
        <dbReference type="EMBL" id="RIJ26902.1"/>
    </source>
</evidence>
<sequence length="179" mass="19169">MSESFLANLPRFDRGDHDCTVSLSESGNVMDAEEMSAPAEANSALQEQMQAVEQTLASLASITEQLQQEMRQRAESQMTALAEKLFPKLGESFLAEEIARHLPDLLPASVADVEIRAEPELAAALTALIDGSSQLAGCCSVIEDEAPGANRATISWRDGGVDFDFEGLLEACLGRLKAA</sequence>
<evidence type="ECO:0000313" key="3">
    <source>
        <dbReference type="Proteomes" id="UP000266385"/>
    </source>
</evidence>
<evidence type="ECO:0008006" key="4">
    <source>
        <dbReference type="Google" id="ProtNLM"/>
    </source>
</evidence>